<proteinExistence type="predicted"/>
<comment type="caution">
    <text evidence="2">The sequence shown here is derived from an EMBL/GenBank/DDBJ whole genome shotgun (WGS) entry which is preliminary data.</text>
</comment>
<keyword evidence="3" id="KW-1185">Reference proteome</keyword>
<gene>
    <name evidence="2" type="ORF">AA0535_0417</name>
</gene>
<evidence type="ECO:0000313" key="2">
    <source>
        <dbReference type="EMBL" id="GBQ84107.1"/>
    </source>
</evidence>
<dbReference type="Pfam" id="PF22633">
    <property type="entry name" value="F5_F8_type_C_2"/>
    <property type="match status" value="1"/>
</dbReference>
<dbReference type="InterPro" id="IPR008979">
    <property type="entry name" value="Galactose-bd-like_sf"/>
</dbReference>
<evidence type="ECO:0000313" key="3">
    <source>
        <dbReference type="Proteomes" id="UP001062776"/>
    </source>
</evidence>
<dbReference type="Gene3D" id="2.60.120.260">
    <property type="entry name" value="Galactose-binding domain-like"/>
    <property type="match status" value="1"/>
</dbReference>
<dbReference type="SUPFAM" id="SSF49785">
    <property type="entry name" value="Galactose-binding domain-like"/>
    <property type="match status" value="1"/>
</dbReference>
<accession>A0ABQ0PXJ9</accession>
<protein>
    <recommendedName>
        <fullName evidence="1">F5/8 type C domain-containing protein</fullName>
    </recommendedName>
</protein>
<dbReference type="InterPro" id="IPR000421">
    <property type="entry name" value="FA58C"/>
</dbReference>
<dbReference type="PROSITE" id="PS50022">
    <property type="entry name" value="FA58C_3"/>
    <property type="match status" value="1"/>
</dbReference>
<organism evidence="2 3">
    <name type="scientific">Asaia krungthepensis NRIC 0535</name>
    <dbReference type="NCBI Taxonomy" id="1307925"/>
    <lineage>
        <taxon>Bacteria</taxon>
        <taxon>Pseudomonadati</taxon>
        <taxon>Pseudomonadota</taxon>
        <taxon>Alphaproteobacteria</taxon>
        <taxon>Acetobacterales</taxon>
        <taxon>Acetobacteraceae</taxon>
        <taxon>Asaia</taxon>
    </lineage>
</organism>
<dbReference type="InterPro" id="IPR051941">
    <property type="entry name" value="BG_Antigen-Binding_Lectin"/>
</dbReference>
<reference evidence="2" key="1">
    <citation type="submission" date="2013-04" db="EMBL/GenBank/DDBJ databases">
        <title>The genome sequencing project of 58 acetic acid bacteria.</title>
        <authorList>
            <person name="Okamoto-Kainuma A."/>
            <person name="Ishikawa M."/>
            <person name="Umino S."/>
            <person name="Koizumi Y."/>
            <person name="Shiwa Y."/>
            <person name="Yoshikawa H."/>
            <person name="Matsutani M."/>
            <person name="Matsushita K."/>
        </authorList>
    </citation>
    <scope>NUCLEOTIDE SEQUENCE</scope>
    <source>
        <strain evidence="2">NRIC 0535</strain>
    </source>
</reference>
<dbReference type="PANTHER" id="PTHR45713:SF6">
    <property type="entry name" value="F5_8 TYPE C DOMAIN-CONTAINING PROTEIN"/>
    <property type="match status" value="1"/>
</dbReference>
<evidence type="ECO:0000259" key="1">
    <source>
        <dbReference type="PROSITE" id="PS50022"/>
    </source>
</evidence>
<sequence>MKSESMSELIDLALGKPATQSSKHPEIVLPLSQVAGEAVLAGYGDTSFQTAAEWFPWWQVDLEQICTIERIELFNTDYWPTRNRLFSILVSEDGREWHEVFSKTDHDTFGGDEKTAYTVPFATPICTRFVRVRLDNWDHLHLKSVRVYGQPGIRQEGATRPLTPPATRGRHVVFAANYNEEDRFLPVFIENFLSYTDEYCSLVINFPANRAIPFHLLAGHRRVHVFNGKVERKKWGGTLLLGHMESYAEALHAFPDFDYFCTSASNSLFVRPFSLDQAVAHMARGNDAPVGMTRHYLIDVPLENVPRGEAWVWDNLEEAEPFRRYLIDEADIPLMSINQIEGLLAERSEWGTLHDRIAILEACDGFFANPTQKTLALEEFLPVTFFRRFGTSRFTNICHMLWEPIREVIFPDLVQFVQKLPMHMCQVKWFSRDPDSVPTAALSQPWSRALLATLTNDDTPATLHARILNRALSAHFSSALSSQEIYTPLTRAWRDDARWGRIQWIASETIGRETRERFEGEKLISGLPMLPGKKPCAWLELRDHRHQDMQFEAILSEDGKHSALDLRTGPAGTGLGPHHWSEVWGVLFLSPLQGEKAQLFRISLRRPFDYARHQLMHNVRRSDGKSDVTWMPVLEEDDGDRRHFYFLRPDSHHGEIWIGIPCFVQTSIAMEISFGVAAV</sequence>
<dbReference type="Proteomes" id="UP001062776">
    <property type="component" value="Unassembled WGS sequence"/>
</dbReference>
<dbReference type="EMBL" id="BAPV01000003">
    <property type="protein sequence ID" value="GBQ84107.1"/>
    <property type="molecule type" value="Genomic_DNA"/>
</dbReference>
<name>A0ABQ0PXJ9_9PROT</name>
<dbReference type="PANTHER" id="PTHR45713">
    <property type="entry name" value="FTP DOMAIN-CONTAINING PROTEIN"/>
    <property type="match status" value="1"/>
</dbReference>
<feature type="domain" description="F5/8 type C" evidence="1">
    <location>
        <begin position="1"/>
        <end position="150"/>
    </location>
</feature>